<sequence>MGTVVVNTQRKSHVVFVPYPAQSHIKCMLKLARLLHHKGLHITFVNTEVNQKQLLNSGGANSLDDEPGFQFKTIPDGVPEGTPNFMYAVSASILINFLDPFLDIMRRLESPVTCIIGDGMMPFTVDAAEKLKVPIMHFWTFSACAFMGYYEAPTLIEKGLIPLKDESCMTNGYLDTVIDCIPGLEGFRLKDIPAYIRPTRYPNDADYDYVIQSIKATRKVPNIILHTFEELESTVVKAIQLMIPRVYTIGPLELLLNPIQLEQETKKLDIKGYSLWKEEDGCLKWLESKEPHSVIYVNFGSLISFSLEQVLEFGWGLANSNHYFLWIIRPDLVIGESAAFPPELKKMINERGFIASWCSQEEVLKHPSVGGFLTHCGWGSTIESLSAGVPMLCWPYLWDQPTNCRQMCKEWEVGIEIDSNVNRDQVERLTRELIGGEKGKRMRSKAIEWKKKIEIATGPKGSSYLNIEKLANDINMFSRK</sequence>
<dbReference type="EC" id="2.4.1.-" evidence="5"/>
<dbReference type="Pfam" id="PF00201">
    <property type="entry name" value="UDPGT"/>
    <property type="match status" value="1"/>
</dbReference>
<dbReference type="Gene3D" id="3.40.50.2000">
    <property type="entry name" value="Glycogen Phosphorylase B"/>
    <property type="match status" value="2"/>
</dbReference>
<keyword evidence="2 4" id="KW-0328">Glycosyltransferase</keyword>
<dbReference type="EMBL" id="OX465077">
    <property type="protein sequence ID" value="CAI9269243.1"/>
    <property type="molecule type" value="Genomic_DNA"/>
</dbReference>
<accession>A0AA35VHX5</accession>
<evidence type="ECO:0000313" key="7">
    <source>
        <dbReference type="Proteomes" id="UP001177003"/>
    </source>
</evidence>
<dbReference type="GO" id="GO:0080043">
    <property type="term" value="F:quercetin 3-O-glucosyltransferase activity"/>
    <property type="evidence" value="ECO:0007669"/>
    <property type="project" value="TreeGrafter"/>
</dbReference>
<dbReference type="PROSITE" id="PS00375">
    <property type="entry name" value="UDPGT"/>
    <property type="match status" value="1"/>
</dbReference>
<dbReference type="PANTHER" id="PTHR11926:SF1383">
    <property type="entry name" value="UDP-GLUCURONOSYL_UDP-GLUCOSYLTRANSFERASE, UDP-GLYCOSYLTRANSFERASE FAMILY"/>
    <property type="match status" value="1"/>
</dbReference>
<protein>
    <recommendedName>
        <fullName evidence="5">Glycosyltransferase</fullName>
        <ecNumber evidence="5">2.4.1.-</ecNumber>
    </recommendedName>
</protein>
<keyword evidence="3 4" id="KW-0808">Transferase</keyword>
<dbReference type="CDD" id="cd03784">
    <property type="entry name" value="GT1_Gtf-like"/>
    <property type="match status" value="1"/>
</dbReference>
<dbReference type="SUPFAM" id="SSF53756">
    <property type="entry name" value="UDP-Glycosyltransferase/glycogen phosphorylase"/>
    <property type="match status" value="1"/>
</dbReference>
<organism evidence="6 7">
    <name type="scientific">Lactuca saligna</name>
    <name type="common">Willowleaf lettuce</name>
    <dbReference type="NCBI Taxonomy" id="75948"/>
    <lineage>
        <taxon>Eukaryota</taxon>
        <taxon>Viridiplantae</taxon>
        <taxon>Streptophyta</taxon>
        <taxon>Embryophyta</taxon>
        <taxon>Tracheophyta</taxon>
        <taxon>Spermatophyta</taxon>
        <taxon>Magnoliopsida</taxon>
        <taxon>eudicotyledons</taxon>
        <taxon>Gunneridae</taxon>
        <taxon>Pentapetalae</taxon>
        <taxon>asterids</taxon>
        <taxon>campanulids</taxon>
        <taxon>Asterales</taxon>
        <taxon>Asteraceae</taxon>
        <taxon>Cichorioideae</taxon>
        <taxon>Cichorieae</taxon>
        <taxon>Lactucinae</taxon>
        <taxon>Lactuca</taxon>
    </lineage>
</organism>
<keyword evidence="7" id="KW-1185">Reference proteome</keyword>
<comment type="similarity">
    <text evidence="1 4">Belongs to the UDP-glycosyltransferase family.</text>
</comment>
<dbReference type="GO" id="GO:0080044">
    <property type="term" value="F:quercetin 7-O-glucosyltransferase activity"/>
    <property type="evidence" value="ECO:0007669"/>
    <property type="project" value="TreeGrafter"/>
</dbReference>
<evidence type="ECO:0000256" key="4">
    <source>
        <dbReference type="RuleBase" id="RU003718"/>
    </source>
</evidence>
<evidence type="ECO:0000256" key="1">
    <source>
        <dbReference type="ARBA" id="ARBA00009995"/>
    </source>
</evidence>
<dbReference type="FunFam" id="3.40.50.2000:FF:000065">
    <property type="entry name" value="Glycosyltransferase"/>
    <property type="match status" value="1"/>
</dbReference>
<dbReference type="AlphaFoldDB" id="A0AA35VHX5"/>
<gene>
    <name evidence="6" type="ORF">LSALG_LOCUS9625</name>
</gene>
<dbReference type="InterPro" id="IPR002213">
    <property type="entry name" value="UDP_glucos_trans"/>
</dbReference>
<evidence type="ECO:0000313" key="6">
    <source>
        <dbReference type="EMBL" id="CAI9269243.1"/>
    </source>
</evidence>
<dbReference type="PANTHER" id="PTHR11926">
    <property type="entry name" value="GLUCOSYL/GLUCURONOSYL TRANSFERASES"/>
    <property type="match status" value="1"/>
</dbReference>
<dbReference type="FunFam" id="3.40.50.2000:FF:000027">
    <property type="entry name" value="Glycosyltransferase"/>
    <property type="match status" value="1"/>
</dbReference>
<dbReference type="Proteomes" id="UP001177003">
    <property type="component" value="Chromosome 1"/>
</dbReference>
<name>A0AA35VHX5_LACSI</name>
<dbReference type="InterPro" id="IPR035595">
    <property type="entry name" value="UDP_glycos_trans_CS"/>
</dbReference>
<evidence type="ECO:0000256" key="3">
    <source>
        <dbReference type="ARBA" id="ARBA00022679"/>
    </source>
</evidence>
<evidence type="ECO:0000256" key="5">
    <source>
        <dbReference type="RuleBase" id="RU362057"/>
    </source>
</evidence>
<reference evidence="6" key="1">
    <citation type="submission" date="2023-04" db="EMBL/GenBank/DDBJ databases">
        <authorList>
            <person name="Vijverberg K."/>
            <person name="Xiong W."/>
            <person name="Schranz E."/>
        </authorList>
    </citation>
    <scope>NUCLEOTIDE SEQUENCE</scope>
</reference>
<evidence type="ECO:0000256" key="2">
    <source>
        <dbReference type="ARBA" id="ARBA00022676"/>
    </source>
</evidence>
<proteinExistence type="inferred from homology"/>